<organism evidence="1">
    <name type="scientific">Lygus hesperus</name>
    <name type="common">Western plant bug</name>
    <dbReference type="NCBI Taxonomy" id="30085"/>
    <lineage>
        <taxon>Eukaryota</taxon>
        <taxon>Metazoa</taxon>
        <taxon>Ecdysozoa</taxon>
        <taxon>Arthropoda</taxon>
        <taxon>Hexapoda</taxon>
        <taxon>Insecta</taxon>
        <taxon>Pterygota</taxon>
        <taxon>Neoptera</taxon>
        <taxon>Paraneoptera</taxon>
        <taxon>Hemiptera</taxon>
        <taxon>Heteroptera</taxon>
        <taxon>Panheteroptera</taxon>
        <taxon>Cimicomorpha</taxon>
        <taxon>Miridae</taxon>
        <taxon>Mirini</taxon>
        <taxon>Lygus</taxon>
    </lineage>
</organism>
<name>A0A146L7R1_LYGHE</name>
<gene>
    <name evidence="1" type="ORF">g.40123</name>
</gene>
<protein>
    <submittedName>
        <fullName evidence="1">Uncharacterized protein</fullName>
    </submittedName>
</protein>
<proteinExistence type="predicted"/>
<sequence>MAFGKILFTEFNSIRDLISSVRIIGNNRIQIETVNGKAANSLLDSNIFTPRKLRAYIPDFLIHKTGVIRHVDPTLTDTEILKEMRSPVTPISSKSPTPGSGGNVIVLQTCFVTFDSQSLPEFITIYGTRCKVEP</sequence>
<reference evidence="1" key="1">
    <citation type="journal article" date="2016" name="Gigascience">
        <title>De novo construction of an expanded transcriptome assembly for the western tarnished plant bug, Lygus hesperus.</title>
        <authorList>
            <person name="Tassone E.E."/>
            <person name="Geib S.M."/>
            <person name="Hall B."/>
            <person name="Fabrick J.A."/>
            <person name="Brent C.S."/>
            <person name="Hull J.J."/>
        </authorList>
    </citation>
    <scope>NUCLEOTIDE SEQUENCE</scope>
</reference>
<dbReference type="AlphaFoldDB" id="A0A146L7R1"/>
<accession>A0A146L7R1</accession>
<evidence type="ECO:0000313" key="1">
    <source>
        <dbReference type="EMBL" id="JAQ03266.1"/>
    </source>
</evidence>
<dbReference type="EMBL" id="GDHC01015363">
    <property type="protein sequence ID" value="JAQ03266.1"/>
    <property type="molecule type" value="Transcribed_RNA"/>
</dbReference>